<name>L5LUC2_MYODS</name>
<feature type="signal peptide" evidence="1">
    <location>
        <begin position="1"/>
        <end position="15"/>
    </location>
</feature>
<dbReference type="EMBL" id="KB107934">
    <property type="protein sequence ID" value="ELK29667.1"/>
    <property type="molecule type" value="Genomic_DNA"/>
</dbReference>
<sequence>MLTLWALAITLAVQAETLDLLTPPTLLGKLPVERPPLLPGWFGRSPPTPNGSSSVKILSGTSNPGCIPVAKYFMSSSKLNDSTGLFEYQLKSFQLSEEGLSTLYCASFNRKVLLPGSPLSPNPKNANISITMSNIMLREIITLSAKQSSIQMNNLNTYITRVFYASLPDNQVQAIFWVNVDKDGESFAQGQTKILVSYDCKILNGKVVSDIKIMDELRDVMSAVMKKFISTITGMWS</sequence>
<accession>L5LUC2</accession>
<gene>
    <name evidence="2" type="ORF">MDA_GLEAN10022787</name>
</gene>
<reference evidence="3" key="1">
    <citation type="journal article" date="2013" name="Science">
        <title>Comparative analysis of bat genomes provides insight into the evolution of flight and immunity.</title>
        <authorList>
            <person name="Zhang G."/>
            <person name="Cowled C."/>
            <person name="Shi Z."/>
            <person name="Huang Z."/>
            <person name="Bishop-Lilly K.A."/>
            <person name="Fang X."/>
            <person name="Wynne J.W."/>
            <person name="Xiong Z."/>
            <person name="Baker M.L."/>
            <person name="Zhao W."/>
            <person name="Tachedjian M."/>
            <person name="Zhu Y."/>
            <person name="Zhou P."/>
            <person name="Jiang X."/>
            <person name="Ng J."/>
            <person name="Yang L."/>
            <person name="Wu L."/>
            <person name="Xiao J."/>
            <person name="Feng Y."/>
            <person name="Chen Y."/>
            <person name="Sun X."/>
            <person name="Zhang Y."/>
            <person name="Marsh G.A."/>
            <person name="Crameri G."/>
            <person name="Broder C.C."/>
            <person name="Frey K.G."/>
            <person name="Wang L.F."/>
            <person name="Wang J."/>
        </authorList>
    </citation>
    <scope>NUCLEOTIDE SEQUENCE [LARGE SCALE GENOMIC DNA]</scope>
</reference>
<dbReference type="GO" id="GO:0007608">
    <property type="term" value="P:sensory perception of smell"/>
    <property type="evidence" value="ECO:0007669"/>
    <property type="project" value="InterPro"/>
</dbReference>
<dbReference type="PANTHER" id="PTHR40142:SF1">
    <property type="entry name" value="BPI FOLD CONTAINING FAMILY B, MEMBER 9B-RELATED"/>
    <property type="match status" value="1"/>
</dbReference>
<dbReference type="AlphaFoldDB" id="L5LUC2"/>
<protein>
    <submittedName>
        <fullName evidence="2">Vomeromodulin</fullName>
    </submittedName>
</protein>
<keyword evidence="3" id="KW-1185">Reference proteome</keyword>
<dbReference type="InterPro" id="IPR034433">
    <property type="entry name" value="Vomeromodulin"/>
</dbReference>
<evidence type="ECO:0000313" key="3">
    <source>
        <dbReference type="Proteomes" id="UP000010556"/>
    </source>
</evidence>
<evidence type="ECO:0000313" key="2">
    <source>
        <dbReference type="EMBL" id="ELK29667.1"/>
    </source>
</evidence>
<proteinExistence type="predicted"/>
<keyword evidence="1" id="KW-0732">Signal</keyword>
<dbReference type="PANTHER" id="PTHR40142">
    <property type="entry name" value="BPI FOLD-CONTAINING FAMILY B, MEMBER 9B-RELATED"/>
    <property type="match status" value="1"/>
</dbReference>
<organism evidence="2 3">
    <name type="scientific">Myotis davidii</name>
    <name type="common">David's myotis</name>
    <dbReference type="NCBI Taxonomy" id="225400"/>
    <lineage>
        <taxon>Eukaryota</taxon>
        <taxon>Metazoa</taxon>
        <taxon>Chordata</taxon>
        <taxon>Craniata</taxon>
        <taxon>Vertebrata</taxon>
        <taxon>Euteleostomi</taxon>
        <taxon>Mammalia</taxon>
        <taxon>Eutheria</taxon>
        <taxon>Laurasiatheria</taxon>
        <taxon>Chiroptera</taxon>
        <taxon>Yangochiroptera</taxon>
        <taxon>Vespertilionidae</taxon>
        <taxon>Myotis</taxon>
    </lineage>
</organism>
<feature type="chain" id="PRO_5012045325" evidence="1">
    <location>
        <begin position="16"/>
        <end position="237"/>
    </location>
</feature>
<evidence type="ECO:0000256" key="1">
    <source>
        <dbReference type="SAM" id="SignalP"/>
    </source>
</evidence>
<dbReference type="Proteomes" id="UP000010556">
    <property type="component" value="Unassembled WGS sequence"/>
</dbReference>